<protein>
    <submittedName>
        <fullName evidence="1">Uncharacterized protein</fullName>
    </submittedName>
</protein>
<comment type="caution">
    <text evidence="1">The sequence shown here is derived from an EMBL/GenBank/DDBJ whole genome shotgun (WGS) entry which is preliminary data.</text>
</comment>
<sequence length="64" mass="7451">MFSRFWLTHCEYIIERLDGWDYDIGSNEINRIVATGEADLLALLRGRGVAPERFTYPWDADFPA</sequence>
<gene>
    <name evidence="1" type="ORF">ACFFR3_36580</name>
</gene>
<name>A0ABV5NXK2_9ACTN</name>
<accession>A0ABV5NXK2</accession>
<keyword evidence="2" id="KW-1185">Reference proteome</keyword>
<dbReference type="RefSeq" id="WP_345393268.1">
    <property type="nucleotide sequence ID" value="NZ_BAAAXS010000001.1"/>
</dbReference>
<dbReference type="EMBL" id="JBHMCF010000040">
    <property type="protein sequence ID" value="MFB9475039.1"/>
    <property type="molecule type" value="Genomic_DNA"/>
</dbReference>
<evidence type="ECO:0000313" key="1">
    <source>
        <dbReference type="EMBL" id="MFB9475039.1"/>
    </source>
</evidence>
<proteinExistence type="predicted"/>
<organism evidence="1 2">
    <name type="scientific">Nonomuraea salmonea</name>
    <dbReference type="NCBI Taxonomy" id="46181"/>
    <lineage>
        <taxon>Bacteria</taxon>
        <taxon>Bacillati</taxon>
        <taxon>Actinomycetota</taxon>
        <taxon>Actinomycetes</taxon>
        <taxon>Streptosporangiales</taxon>
        <taxon>Streptosporangiaceae</taxon>
        <taxon>Nonomuraea</taxon>
    </lineage>
</organism>
<reference evidence="1 2" key="1">
    <citation type="submission" date="2024-09" db="EMBL/GenBank/DDBJ databases">
        <authorList>
            <person name="Sun Q."/>
            <person name="Mori K."/>
        </authorList>
    </citation>
    <scope>NUCLEOTIDE SEQUENCE [LARGE SCALE GENOMIC DNA]</scope>
    <source>
        <strain evidence="1 2">JCM 3324</strain>
    </source>
</reference>
<dbReference type="Proteomes" id="UP001589568">
    <property type="component" value="Unassembled WGS sequence"/>
</dbReference>
<evidence type="ECO:0000313" key="2">
    <source>
        <dbReference type="Proteomes" id="UP001589568"/>
    </source>
</evidence>